<reference evidence="1" key="1">
    <citation type="submission" date="2019-11" db="EMBL/GenBank/DDBJ databases">
        <title>Description of Pedobacter sp. LMG 31464T.</title>
        <authorList>
            <person name="Carlier A."/>
            <person name="Qi S."/>
            <person name="Vandamme P."/>
        </authorList>
    </citation>
    <scope>NUCLEOTIDE SEQUENCE</scope>
    <source>
        <strain evidence="1">LMG 31464</strain>
    </source>
</reference>
<evidence type="ECO:0000313" key="1">
    <source>
        <dbReference type="EMBL" id="MBB2145911.1"/>
    </source>
</evidence>
<dbReference type="EMBL" id="WNXD01000002">
    <property type="protein sequence ID" value="MBB2145911.1"/>
    <property type="molecule type" value="Genomic_DNA"/>
</dbReference>
<dbReference type="Gene3D" id="2.40.160.130">
    <property type="entry name" value="Capsule assembly protein Wzi"/>
    <property type="match status" value="1"/>
</dbReference>
<dbReference type="Proteomes" id="UP000601055">
    <property type="component" value="Unassembled WGS sequence"/>
</dbReference>
<evidence type="ECO:0000313" key="2">
    <source>
        <dbReference type="Proteomes" id="UP000601055"/>
    </source>
</evidence>
<comment type="caution">
    <text evidence="1">The sequence shown here is derived from an EMBL/GenBank/DDBJ whole genome shotgun (WGS) entry which is preliminary data.</text>
</comment>
<dbReference type="AlphaFoldDB" id="A0A923DXL9"/>
<dbReference type="Pfam" id="PF14052">
    <property type="entry name" value="Caps_assemb_Wzi"/>
    <property type="match status" value="1"/>
</dbReference>
<gene>
    <name evidence="1" type="ORF">GM921_10465</name>
</gene>
<sequence>MKYKLLFLVFICNITALFAQTLPVGMLGNIDDFYRRQQVLGNDTSKVSYMVRPLYLSPVVQEHQRLDDSPEGLSKEYFRSLLYLSANQKMAVYALPVVWQNQFNSHHPYGINDGAMIGAKGYQTLLSAGIYARFGPLSVQFKPEVVFAQNAAFQQIEAKKYPASFNSAYKSYYNKIDLPERFGTGTYHQFNLGQSSIRLNFGPASIGVSNENLWWGPGFRNALLMTNNAGGFKHATLNTTRPIATAIGSFEAQIIGGKLEQSGVVTSQESQFVPKAKDWRYLSGIIVTYQPKWLPGLYLGFDRSYIVNASTMGHGFSDYFPFLSGLEKSGYQSGTVNLEDSKKRDQYISFFAKWVMPEAKSEVYLQWGRNDHAWDLRDLAVEPEHTRAYVAGFRKLVPFRGSDDEFIQLALEFTQLEGSSTKTTRFSEYWYSHYQVTDGYTNKGQVIGAGVGPGGNMQSFDISWVKGFKRLGVLLERSVHQNDLYYAAFPNTIEPRRHWVDLDATLNGDWTFGQFLVSAQLGLAHSLNYQYRFENPVPNQFWVWDKYNANNFHAKVGLVYTFN</sequence>
<dbReference type="InterPro" id="IPR038636">
    <property type="entry name" value="Wzi_sf"/>
</dbReference>
<accession>A0A923DXL9</accession>
<dbReference type="InterPro" id="IPR026950">
    <property type="entry name" value="Caps_assemb_Wzi"/>
</dbReference>
<dbReference type="RefSeq" id="WP_182922590.1">
    <property type="nucleotide sequence ID" value="NZ_WNXD01000002.1"/>
</dbReference>
<name>A0A923DXL9_9SPHI</name>
<keyword evidence="2" id="KW-1185">Reference proteome</keyword>
<organism evidence="1 2">
    <name type="scientific">Pedobacter planticolens</name>
    <dbReference type="NCBI Taxonomy" id="2679964"/>
    <lineage>
        <taxon>Bacteria</taxon>
        <taxon>Pseudomonadati</taxon>
        <taxon>Bacteroidota</taxon>
        <taxon>Sphingobacteriia</taxon>
        <taxon>Sphingobacteriales</taxon>
        <taxon>Sphingobacteriaceae</taxon>
        <taxon>Pedobacter</taxon>
    </lineage>
</organism>
<proteinExistence type="predicted"/>
<protein>
    <recommendedName>
        <fullName evidence="3">Capsule assembly protein Wzi</fullName>
    </recommendedName>
</protein>
<evidence type="ECO:0008006" key="3">
    <source>
        <dbReference type="Google" id="ProtNLM"/>
    </source>
</evidence>